<dbReference type="STRING" id="1618446.UV61_C0015G0001"/>
<dbReference type="Proteomes" id="UP000034050">
    <property type="component" value="Unassembled WGS sequence"/>
</dbReference>
<gene>
    <name evidence="1" type="ORF">UV61_C0015G0001</name>
</gene>
<evidence type="ECO:0000313" key="1">
    <source>
        <dbReference type="EMBL" id="KKS85787.1"/>
    </source>
</evidence>
<accession>A0A0G1CJX2</accession>
<sequence>MAKFVPDVKTQRWIVIAGGRVNRPADPAAPTSGPK</sequence>
<proteinExistence type="predicted"/>
<feature type="non-terminal residue" evidence="1">
    <location>
        <position position="35"/>
    </location>
</feature>
<comment type="caution">
    <text evidence="1">The sequence shown here is derived from an EMBL/GenBank/DDBJ whole genome shotgun (WGS) entry which is preliminary data.</text>
</comment>
<evidence type="ECO:0000313" key="2">
    <source>
        <dbReference type="Proteomes" id="UP000034050"/>
    </source>
</evidence>
<organism evidence="1 2">
    <name type="scientific">Candidatus Gottesmanbacteria bacterium GW2011_GWB1_43_11</name>
    <dbReference type="NCBI Taxonomy" id="1618446"/>
    <lineage>
        <taxon>Bacteria</taxon>
        <taxon>Candidatus Gottesmaniibacteriota</taxon>
    </lineage>
</organism>
<name>A0A0G1CJX2_9BACT</name>
<reference evidence="1 2" key="1">
    <citation type="journal article" date="2015" name="Nature">
        <title>rRNA introns, odd ribosomes, and small enigmatic genomes across a large radiation of phyla.</title>
        <authorList>
            <person name="Brown C.T."/>
            <person name="Hug L.A."/>
            <person name="Thomas B.C."/>
            <person name="Sharon I."/>
            <person name="Castelle C.J."/>
            <person name="Singh A."/>
            <person name="Wilkins M.J."/>
            <person name="Williams K.H."/>
            <person name="Banfield J.F."/>
        </authorList>
    </citation>
    <scope>NUCLEOTIDE SEQUENCE [LARGE SCALE GENOMIC DNA]</scope>
</reference>
<dbReference type="AlphaFoldDB" id="A0A0G1CJX2"/>
<dbReference type="EMBL" id="LCFD01000015">
    <property type="protein sequence ID" value="KKS85787.1"/>
    <property type="molecule type" value="Genomic_DNA"/>
</dbReference>
<protein>
    <submittedName>
        <fullName evidence="1">Uncharacterized protein</fullName>
    </submittedName>
</protein>